<dbReference type="SUPFAM" id="SSF52540">
    <property type="entry name" value="P-loop containing nucleoside triphosphate hydrolases"/>
    <property type="match status" value="1"/>
</dbReference>
<dbReference type="OrthoDB" id="3176171at2759"/>
<protein>
    <recommendedName>
        <fullName evidence="12">Disease resistance RPP13-like protein 1</fullName>
    </recommendedName>
</protein>
<keyword evidence="6" id="KW-0067">ATP-binding</keyword>
<keyword evidence="5" id="KW-0611">Plant defense</keyword>
<dbReference type="GO" id="GO:0006952">
    <property type="term" value="P:defense response"/>
    <property type="evidence" value="ECO:0007669"/>
    <property type="project" value="UniProtKB-KW"/>
</dbReference>
<name>A0A835R693_VANPL</name>
<dbReference type="AlphaFoldDB" id="A0A835R693"/>
<evidence type="ECO:0000313" key="11">
    <source>
        <dbReference type="Proteomes" id="UP000636800"/>
    </source>
</evidence>
<evidence type="ECO:0000259" key="8">
    <source>
        <dbReference type="Pfam" id="PF00931"/>
    </source>
</evidence>
<gene>
    <name evidence="10" type="ORF">HPP92_008517</name>
</gene>
<dbReference type="Gene3D" id="3.40.50.300">
    <property type="entry name" value="P-loop containing nucleotide triphosphate hydrolases"/>
    <property type="match status" value="1"/>
</dbReference>
<keyword evidence="7" id="KW-0175">Coiled coil</keyword>
<feature type="domain" description="Disease resistance N-terminal" evidence="9">
    <location>
        <begin position="64"/>
        <end position="142"/>
    </location>
</feature>
<evidence type="ECO:0000256" key="1">
    <source>
        <dbReference type="ARBA" id="ARBA00008894"/>
    </source>
</evidence>
<dbReference type="InterPro" id="IPR038005">
    <property type="entry name" value="RX-like_CC"/>
</dbReference>
<comment type="caution">
    <text evidence="10">The sequence shown here is derived from an EMBL/GenBank/DDBJ whole genome shotgun (WGS) entry which is preliminary data.</text>
</comment>
<dbReference type="EMBL" id="JADCNL010000004">
    <property type="protein sequence ID" value="KAG0484438.1"/>
    <property type="molecule type" value="Genomic_DNA"/>
</dbReference>
<dbReference type="InterPro" id="IPR041118">
    <property type="entry name" value="Rx_N"/>
</dbReference>
<dbReference type="Proteomes" id="UP000636800">
    <property type="component" value="Unassembled WGS sequence"/>
</dbReference>
<dbReference type="InterPro" id="IPR002182">
    <property type="entry name" value="NB-ARC"/>
</dbReference>
<organism evidence="10 11">
    <name type="scientific">Vanilla planifolia</name>
    <name type="common">Vanilla</name>
    <dbReference type="NCBI Taxonomy" id="51239"/>
    <lineage>
        <taxon>Eukaryota</taxon>
        <taxon>Viridiplantae</taxon>
        <taxon>Streptophyta</taxon>
        <taxon>Embryophyta</taxon>
        <taxon>Tracheophyta</taxon>
        <taxon>Spermatophyta</taxon>
        <taxon>Magnoliopsida</taxon>
        <taxon>Liliopsida</taxon>
        <taxon>Asparagales</taxon>
        <taxon>Orchidaceae</taxon>
        <taxon>Vanilloideae</taxon>
        <taxon>Vanilleae</taxon>
        <taxon>Vanilla</taxon>
    </lineage>
</organism>
<dbReference type="Pfam" id="PF18052">
    <property type="entry name" value="Rx_N"/>
    <property type="match status" value="1"/>
</dbReference>
<keyword evidence="2" id="KW-0433">Leucine-rich repeat</keyword>
<dbReference type="GO" id="GO:0005524">
    <property type="term" value="F:ATP binding"/>
    <property type="evidence" value="ECO:0007669"/>
    <property type="project" value="UniProtKB-KW"/>
</dbReference>
<evidence type="ECO:0000256" key="7">
    <source>
        <dbReference type="SAM" id="Coils"/>
    </source>
</evidence>
<sequence>MVALLDDLEGNGKVLLPRDIRTHPNCLFCLPAQRPMNSWQKLLFCLRFLQALFQSLLAGVKPALDDLRLEQEVKDELAKLAKDLLVLQTYLRDAENKQQTNETVRLWLGTLQEVAYDANDVLDECALEAQRQKVIVLAQLRKSVSLINPKRSLFLHKVSRRERKIKERMEELQRQRQAYGLKIIEQESPPHRSESTSLGPPEIIGRDEDKANLVRMLTRSSGMAGEFNVSVVCIVGIGGLGKTTLAQSVYNDEAVEDNFTVRSWVHVSQDFREDKLTKKILESIDGSPHPNVSLDSLQKELLKKLRGKKFLLVLDDVWIEDWRQWHKFRTPFAARVHG</sequence>
<keyword evidence="3" id="KW-0677">Repeat</keyword>
<evidence type="ECO:0000256" key="6">
    <source>
        <dbReference type="ARBA" id="ARBA00022840"/>
    </source>
</evidence>
<evidence type="ECO:0000256" key="3">
    <source>
        <dbReference type="ARBA" id="ARBA00022737"/>
    </source>
</evidence>
<dbReference type="PANTHER" id="PTHR36766:SF40">
    <property type="entry name" value="DISEASE RESISTANCE PROTEIN RGA3"/>
    <property type="match status" value="1"/>
</dbReference>
<dbReference type="GO" id="GO:0043531">
    <property type="term" value="F:ADP binding"/>
    <property type="evidence" value="ECO:0007669"/>
    <property type="project" value="InterPro"/>
</dbReference>
<dbReference type="InterPro" id="IPR027417">
    <property type="entry name" value="P-loop_NTPase"/>
</dbReference>
<evidence type="ECO:0000259" key="9">
    <source>
        <dbReference type="Pfam" id="PF18052"/>
    </source>
</evidence>
<evidence type="ECO:0000313" key="10">
    <source>
        <dbReference type="EMBL" id="KAG0484438.1"/>
    </source>
</evidence>
<comment type="similarity">
    <text evidence="1">Belongs to the disease resistance NB-LRR family.</text>
</comment>
<dbReference type="PRINTS" id="PR00364">
    <property type="entry name" value="DISEASERSIST"/>
</dbReference>
<evidence type="ECO:0008006" key="12">
    <source>
        <dbReference type="Google" id="ProtNLM"/>
    </source>
</evidence>
<feature type="domain" description="NB-ARC" evidence="8">
    <location>
        <begin position="228"/>
        <end position="335"/>
    </location>
</feature>
<keyword evidence="4" id="KW-0547">Nucleotide-binding</keyword>
<evidence type="ECO:0000256" key="4">
    <source>
        <dbReference type="ARBA" id="ARBA00022741"/>
    </source>
</evidence>
<dbReference type="Pfam" id="PF00931">
    <property type="entry name" value="NB-ARC"/>
    <property type="match status" value="1"/>
</dbReference>
<dbReference type="PANTHER" id="PTHR36766">
    <property type="entry name" value="PLANT BROAD-SPECTRUM MILDEW RESISTANCE PROTEIN RPW8"/>
    <property type="match status" value="1"/>
</dbReference>
<accession>A0A835R693</accession>
<dbReference type="CDD" id="cd14798">
    <property type="entry name" value="RX-CC_like"/>
    <property type="match status" value="1"/>
</dbReference>
<dbReference type="Gene3D" id="1.20.5.4130">
    <property type="match status" value="1"/>
</dbReference>
<keyword evidence="11" id="KW-1185">Reference proteome</keyword>
<proteinExistence type="inferred from homology"/>
<evidence type="ECO:0000256" key="2">
    <source>
        <dbReference type="ARBA" id="ARBA00022614"/>
    </source>
</evidence>
<evidence type="ECO:0000256" key="5">
    <source>
        <dbReference type="ARBA" id="ARBA00022821"/>
    </source>
</evidence>
<feature type="coiled-coil region" evidence="7">
    <location>
        <begin position="155"/>
        <end position="182"/>
    </location>
</feature>
<reference evidence="10 11" key="1">
    <citation type="journal article" date="2020" name="Nat. Food">
        <title>A phased Vanilla planifolia genome enables genetic improvement of flavour and production.</title>
        <authorList>
            <person name="Hasing T."/>
            <person name="Tang H."/>
            <person name="Brym M."/>
            <person name="Khazi F."/>
            <person name="Huang T."/>
            <person name="Chambers A.H."/>
        </authorList>
    </citation>
    <scope>NUCLEOTIDE SEQUENCE [LARGE SCALE GENOMIC DNA]</scope>
    <source>
        <tissue evidence="10">Leaf</tissue>
    </source>
</reference>